<reference evidence="2" key="1">
    <citation type="submission" date="2021-01" db="EMBL/GenBank/DDBJ databases">
        <title>Whole genome shotgun sequence of Actinocatenispora rupis NBRC 107355.</title>
        <authorList>
            <person name="Komaki H."/>
            <person name="Tamura T."/>
        </authorList>
    </citation>
    <scope>NUCLEOTIDE SEQUENCE</scope>
    <source>
        <strain evidence="2">NBRC 107355</strain>
    </source>
</reference>
<dbReference type="Proteomes" id="UP000612808">
    <property type="component" value="Unassembled WGS sequence"/>
</dbReference>
<feature type="chain" id="PRO_5039666642" description="Lipoprotein" evidence="1">
    <location>
        <begin position="33"/>
        <end position="108"/>
    </location>
</feature>
<evidence type="ECO:0000313" key="3">
    <source>
        <dbReference type="Proteomes" id="UP000612808"/>
    </source>
</evidence>
<evidence type="ECO:0000313" key="2">
    <source>
        <dbReference type="EMBL" id="GID12040.1"/>
    </source>
</evidence>
<feature type="signal peptide" evidence="1">
    <location>
        <begin position="1"/>
        <end position="32"/>
    </location>
</feature>
<name>A0A8J3J4L0_9ACTN</name>
<accession>A0A8J3J4L0</accession>
<gene>
    <name evidence="2" type="ORF">Aru02nite_29290</name>
</gene>
<dbReference type="PROSITE" id="PS51257">
    <property type="entry name" value="PROKAR_LIPOPROTEIN"/>
    <property type="match status" value="1"/>
</dbReference>
<dbReference type="EMBL" id="BOMB01000016">
    <property type="protein sequence ID" value="GID12040.1"/>
    <property type="molecule type" value="Genomic_DNA"/>
</dbReference>
<proteinExistence type="predicted"/>
<evidence type="ECO:0008006" key="4">
    <source>
        <dbReference type="Google" id="ProtNLM"/>
    </source>
</evidence>
<keyword evidence="3" id="KW-1185">Reference proteome</keyword>
<sequence length="108" mass="10803">MSRTPMRVLALVAAVPLLAGLAACTKSTVTCAGGTCHVTATLDSGSRATVDVFGSHQLSVGDLSASEVTVGLEGHRSTMKAGQSDALGAYTVHVDSISGDTVKLTVTG</sequence>
<keyword evidence="1" id="KW-0732">Signal</keyword>
<organism evidence="2 3">
    <name type="scientific">Actinocatenispora rupis</name>
    <dbReference type="NCBI Taxonomy" id="519421"/>
    <lineage>
        <taxon>Bacteria</taxon>
        <taxon>Bacillati</taxon>
        <taxon>Actinomycetota</taxon>
        <taxon>Actinomycetes</taxon>
        <taxon>Micromonosporales</taxon>
        <taxon>Micromonosporaceae</taxon>
        <taxon>Actinocatenispora</taxon>
    </lineage>
</organism>
<comment type="caution">
    <text evidence="2">The sequence shown here is derived from an EMBL/GenBank/DDBJ whole genome shotgun (WGS) entry which is preliminary data.</text>
</comment>
<evidence type="ECO:0000256" key="1">
    <source>
        <dbReference type="SAM" id="SignalP"/>
    </source>
</evidence>
<dbReference type="AlphaFoldDB" id="A0A8J3J4L0"/>
<protein>
    <recommendedName>
        <fullName evidence="4">Lipoprotein</fullName>
    </recommendedName>
</protein>